<dbReference type="KEGG" id="cpf:CPF_0880"/>
<dbReference type="SMART" id="SM00257">
    <property type="entry name" value="LysM"/>
    <property type="match status" value="2"/>
</dbReference>
<dbReference type="EMBL" id="CP000246">
    <property type="protein sequence ID" value="ABG83020.1"/>
    <property type="molecule type" value="Genomic_DNA"/>
</dbReference>
<dbReference type="PaxDb" id="195103-CPF_0880"/>
<sequence>MNKKNILVLVGSLTCVALLGYFTYSTVSTLMKSKSVSQEVTVTEDTSSENKDKNSQDDLSERLKETDQKKEENKNNTDEKKSEKTANSSENKSANDKSNNSTNENKKNTSDKNTNSKETLNNDKNKSENSKSESKNTISYSSYLKDLETEKYTLKDDEKLSDVAKKFKDTCTVNSSLNIIKSLNQISNTSSLESGDTVLVPVNAFQDGKKYSVKEGDTWYSIARKHYPKYNHEVVIDFLMDINPFKNDILPLGEDIFLPNI</sequence>
<dbReference type="HOGENOM" id="CLU_1064377_0_0_9"/>
<evidence type="ECO:0000259" key="3">
    <source>
        <dbReference type="PROSITE" id="PS51782"/>
    </source>
</evidence>
<keyword evidence="2" id="KW-0812">Transmembrane</keyword>
<feature type="domain" description="LysM" evidence="3">
    <location>
        <begin position="150"/>
        <end position="200"/>
    </location>
</feature>
<evidence type="ECO:0000313" key="5">
    <source>
        <dbReference type="Proteomes" id="UP000001823"/>
    </source>
</evidence>
<dbReference type="InterPro" id="IPR036779">
    <property type="entry name" value="LysM_dom_sf"/>
</dbReference>
<evidence type="ECO:0000256" key="2">
    <source>
        <dbReference type="SAM" id="Phobius"/>
    </source>
</evidence>
<protein>
    <submittedName>
        <fullName evidence="4">LysM domain protein</fullName>
    </submittedName>
</protein>
<accession>A0A0H2YR03</accession>
<evidence type="ECO:0000313" key="4">
    <source>
        <dbReference type="EMBL" id="ABG83020.1"/>
    </source>
</evidence>
<reference evidence="4 5" key="1">
    <citation type="journal article" date="2006" name="Genome Res.">
        <title>Skewed genomic variability in strains of the toxigenic bacterial pathogen, Clostridium perfringens.</title>
        <authorList>
            <person name="Myers G.S."/>
            <person name="Rasko D.A."/>
            <person name="Cheung J.K."/>
            <person name="Ravel J."/>
            <person name="Seshadri R."/>
            <person name="Deboy R.T."/>
            <person name="Ren Q."/>
            <person name="Varga J."/>
            <person name="Awad M.M."/>
            <person name="Brinkac L.M."/>
            <person name="Daugherty S.C."/>
            <person name="Haft D.H."/>
            <person name="Dodson R.J."/>
            <person name="Madupu R."/>
            <person name="Nelson W.C."/>
            <person name="Rosovitz M.J."/>
            <person name="Sullivan S.A."/>
            <person name="Khouri H."/>
            <person name="Dimitrov G.I."/>
            <person name="Watkins K.L."/>
            <person name="Mulligan S."/>
            <person name="Benton J."/>
            <person name="Radune D."/>
            <person name="Fisher D.J."/>
            <person name="Atkins H.S."/>
            <person name="Hiscox T."/>
            <person name="Jost B.H."/>
            <person name="Billington S.J."/>
            <person name="Songer J.G."/>
            <person name="McClane B.A."/>
            <person name="Titball R.W."/>
            <person name="Rood J.I."/>
            <person name="Melville S.B."/>
            <person name="Paulsen I.T."/>
        </authorList>
    </citation>
    <scope>NUCLEOTIDE SEQUENCE [LARGE SCALE GENOMIC DNA]</scope>
    <source>
        <strain evidence="5">ATCC 13124 / DSM 756 / JCM 1290 / NCIMB 6125 / NCTC 8237 / S 107 / Type A</strain>
    </source>
</reference>
<dbReference type="Pfam" id="PF01476">
    <property type="entry name" value="LysM"/>
    <property type="match status" value="2"/>
</dbReference>
<dbReference type="SUPFAM" id="SSF54106">
    <property type="entry name" value="LysM domain"/>
    <property type="match status" value="1"/>
</dbReference>
<feature type="compositionally biased region" description="Basic and acidic residues" evidence="1">
    <location>
        <begin position="48"/>
        <end position="84"/>
    </location>
</feature>
<keyword evidence="2" id="KW-0472">Membrane</keyword>
<dbReference type="AlphaFoldDB" id="A0A0H2YR03"/>
<feature type="region of interest" description="Disordered" evidence="1">
    <location>
        <begin position="32"/>
        <end position="137"/>
    </location>
</feature>
<keyword evidence="2" id="KW-1133">Transmembrane helix</keyword>
<dbReference type="PROSITE" id="PS51782">
    <property type="entry name" value="LYSM"/>
    <property type="match status" value="1"/>
</dbReference>
<dbReference type="eggNOG" id="COG1388">
    <property type="taxonomic scope" value="Bacteria"/>
</dbReference>
<feature type="compositionally biased region" description="Polar residues" evidence="1">
    <location>
        <begin position="32"/>
        <end position="45"/>
    </location>
</feature>
<feature type="compositionally biased region" description="Basic and acidic residues" evidence="1">
    <location>
        <begin position="120"/>
        <end position="134"/>
    </location>
</feature>
<dbReference type="Proteomes" id="UP000001823">
    <property type="component" value="Chromosome"/>
</dbReference>
<proteinExistence type="predicted"/>
<name>A0A0H2YR03_CLOP1</name>
<dbReference type="CDD" id="cd00118">
    <property type="entry name" value="LysM"/>
    <property type="match status" value="1"/>
</dbReference>
<gene>
    <name evidence="4" type="ordered locus">CPF_0880</name>
</gene>
<organism evidence="4 5">
    <name type="scientific">Clostridium perfringens (strain ATCC 13124 / DSM 756 / JCM 1290 / NCIMB 6125 / NCTC 8237 / Type A)</name>
    <dbReference type="NCBI Taxonomy" id="195103"/>
    <lineage>
        <taxon>Bacteria</taxon>
        <taxon>Bacillati</taxon>
        <taxon>Bacillota</taxon>
        <taxon>Clostridia</taxon>
        <taxon>Eubacteriales</taxon>
        <taxon>Clostridiaceae</taxon>
        <taxon>Clostridium</taxon>
    </lineage>
</organism>
<dbReference type="STRING" id="195103.CPF_0880"/>
<keyword evidence="5" id="KW-1185">Reference proteome</keyword>
<dbReference type="Gene3D" id="3.10.350.10">
    <property type="entry name" value="LysM domain"/>
    <property type="match status" value="2"/>
</dbReference>
<evidence type="ECO:0000256" key="1">
    <source>
        <dbReference type="SAM" id="MobiDB-lite"/>
    </source>
</evidence>
<dbReference type="RefSeq" id="WP_011590418.1">
    <property type="nucleotide sequence ID" value="NC_008261.1"/>
</dbReference>
<dbReference type="InterPro" id="IPR018392">
    <property type="entry name" value="LysM"/>
</dbReference>
<feature type="transmembrane region" description="Helical" evidence="2">
    <location>
        <begin position="6"/>
        <end position="24"/>
    </location>
</feature>